<feature type="transmembrane region" description="Helical" evidence="6">
    <location>
        <begin position="334"/>
        <end position="352"/>
    </location>
</feature>
<dbReference type="GO" id="GO:0003954">
    <property type="term" value="F:NADH dehydrogenase activity"/>
    <property type="evidence" value="ECO:0007669"/>
    <property type="project" value="TreeGrafter"/>
</dbReference>
<keyword evidence="2 5" id="KW-0812">Transmembrane</keyword>
<evidence type="ECO:0000259" key="8">
    <source>
        <dbReference type="Pfam" id="PF00662"/>
    </source>
</evidence>
<dbReference type="AlphaFoldDB" id="A0A4R4KRB0"/>
<dbReference type="Pfam" id="PF00662">
    <property type="entry name" value="Proton_antipo_N"/>
    <property type="match status" value="1"/>
</dbReference>
<dbReference type="InterPro" id="IPR001516">
    <property type="entry name" value="Proton_antipo_N"/>
</dbReference>
<dbReference type="Gene3D" id="1.20.5.2700">
    <property type="match status" value="1"/>
</dbReference>
<feature type="transmembrane region" description="Helical" evidence="6">
    <location>
        <begin position="115"/>
        <end position="133"/>
    </location>
</feature>
<keyword evidence="4 6" id="KW-0472">Membrane</keyword>
<dbReference type="GO" id="GO:0015990">
    <property type="term" value="P:electron transport coupled proton transport"/>
    <property type="evidence" value="ECO:0007669"/>
    <property type="project" value="TreeGrafter"/>
</dbReference>
<feature type="transmembrane region" description="Helical" evidence="6">
    <location>
        <begin position="139"/>
        <end position="157"/>
    </location>
</feature>
<feature type="domain" description="NADH-Ubiquinone oxidoreductase (complex I) chain 5 N-terminal" evidence="8">
    <location>
        <begin position="66"/>
        <end position="116"/>
    </location>
</feature>
<evidence type="ECO:0000256" key="4">
    <source>
        <dbReference type="ARBA" id="ARBA00023136"/>
    </source>
</evidence>
<comment type="caution">
    <text evidence="9">The sequence shown here is derived from an EMBL/GenBank/DDBJ whole genome shotgun (WGS) entry which is preliminary data.</text>
</comment>
<feature type="transmembrane region" description="Helical" evidence="6">
    <location>
        <begin position="169"/>
        <end position="189"/>
    </location>
</feature>
<organism evidence="9 10">
    <name type="scientific">Arundinibacter roseus</name>
    <dbReference type="NCBI Taxonomy" id="2070510"/>
    <lineage>
        <taxon>Bacteria</taxon>
        <taxon>Pseudomonadati</taxon>
        <taxon>Bacteroidota</taxon>
        <taxon>Cytophagia</taxon>
        <taxon>Cytophagales</taxon>
        <taxon>Spirosomataceae</taxon>
        <taxon>Arundinibacter</taxon>
    </lineage>
</organism>
<dbReference type="PRINTS" id="PR01434">
    <property type="entry name" value="NADHDHGNASE5"/>
</dbReference>
<feature type="transmembrane region" description="Helical" evidence="6">
    <location>
        <begin position="302"/>
        <end position="322"/>
    </location>
</feature>
<feature type="transmembrane region" description="Helical" evidence="6">
    <location>
        <begin position="201"/>
        <end position="224"/>
    </location>
</feature>
<keyword evidence="3 6" id="KW-1133">Transmembrane helix</keyword>
<comment type="subcellular location">
    <subcellularLocation>
        <location evidence="1">Endomembrane system</location>
        <topology evidence="1">Multi-pass membrane protein</topology>
    </subcellularLocation>
    <subcellularLocation>
        <location evidence="5">Membrane</location>
        <topology evidence="5">Multi-pass membrane protein</topology>
    </subcellularLocation>
</comment>
<feature type="domain" description="NADH:quinone oxidoreductase/Mrp antiporter transmembrane" evidence="7">
    <location>
        <begin position="132"/>
        <end position="423"/>
    </location>
</feature>
<feature type="transmembrane region" description="Helical" evidence="6">
    <location>
        <begin position="418"/>
        <end position="441"/>
    </location>
</feature>
<feature type="transmembrane region" description="Helical" evidence="6">
    <location>
        <begin position="502"/>
        <end position="523"/>
    </location>
</feature>
<dbReference type="RefSeq" id="WP_132113560.1">
    <property type="nucleotide sequence ID" value="NZ_SMJU01000001.1"/>
</dbReference>
<feature type="transmembrane region" description="Helical" evidence="6">
    <location>
        <begin position="245"/>
        <end position="267"/>
    </location>
</feature>
<dbReference type="GO" id="GO:0008137">
    <property type="term" value="F:NADH dehydrogenase (ubiquinone) activity"/>
    <property type="evidence" value="ECO:0007669"/>
    <property type="project" value="InterPro"/>
</dbReference>
<feature type="transmembrane region" description="Helical" evidence="6">
    <location>
        <begin position="645"/>
        <end position="662"/>
    </location>
</feature>
<feature type="transmembrane region" description="Helical" evidence="6">
    <location>
        <begin position="83"/>
        <end position="103"/>
    </location>
</feature>
<reference evidence="9 10" key="1">
    <citation type="submission" date="2019-02" db="EMBL/GenBank/DDBJ databases">
        <title>Arundinibacter roseus gen. nov., sp. nov., a new member of the family Cytophagaceae.</title>
        <authorList>
            <person name="Szuroczki S."/>
            <person name="Khayer B."/>
            <person name="Sproer C."/>
            <person name="Toumi M."/>
            <person name="Szabo A."/>
            <person name="Felfoldi T."/>
            <person name="Schumann P."/>
            <person name="Toth E."/>
        </authorList>
    </citation>
    <scope>NUCLEOTIDE SEQUENCE [LARGE SCALE GENOMIC DNA]</scope>
    <source>
        <strain evidence="9 10">DMA-k-7a</strain>
    </source>
</reference>
<name>A0A4R4KRB0_9BACT</name>
<evidence type="ECO:0000313" key="10">
    <source>
        <dbReference type="Proteomes" id="UP000295706"/>
    </source>
</evidence>
<dbReference type="InterPro" id="IPR001750">
    <property type="entry name" value="ND/Mrp_TM"/>
</dbReference>
<accession>A0A4R4KRB0</accession>
<evidence type="ECO:0000256" key="3">
    <source>
        <dbReference type="ARBA" id="ARBA00022989"/>
    </source>
</evidence>
<feature type="transmembrane region" description="Helical" evidence="6">
    <location>
        <begin position="273"/>
        <end position="293"/>
    </location>
</feature>
<dbReference type="Pfam" id="PF00361">
    <property type="entry name" value="Proton_antipo_M"/>
    <property type="match status" value="1"/>
</dbReference>
<dbReference type="NCBIfam" id="NF005141">
    <property type="entry name" value="PRK06590.1"/>
    <property type="match status" value="1"/>
</dbReference>
<dbReference type="InterPro" id="IPR018393">
    <property type="entry name" value="NADHpl_OxRdtase_5_subgr"/>
</dbReference>
<feature type="transmembrane region" description="Helical" evidence="6">
    <location>
        <begin position="6"/>
        <end position="28"/>
    </location>
</feature>
<evidence type="ECO:0000256" key="6">
    <source>
        <dbReference type="SAM" id="Phobius"/>
    </source>
</evidence>
<protein>
    <submittedName>
        <fullName evidence="9">NADH-quinone oxidoreductase subunit L</fullName>
    </submittedName>
</protein>
<dbReference type="InterPro" id="IPR003945">
    <property type="entry name" value="NU5C-like"/>
</dbReference>
<feature type="transmembrane region" description="Helical" evidence="6">
    <location>
        <begin position="35"/>
        <end position="55"/>
    </location>
</feature>
<dbReference type="NCBIfam" id="TIGR01974">
    <property type="entry name" value="NDH_I_L"/>
    <property type="match status" value="1"/>
</dbReference>
<evidence type="ECO:0000313" key="9">
    <source>
        <dbReference type="EMBL" id="TDB68951.1"/>
    </source>
</evidence>
<dbReference type="PANTHER" id="PTHR42829">
    <property type="entry name" value="NADH-UBIQUINONE OXIDOREDUCTASE CHAIN 5"/>
    <property type="match status" value="1"/>
</dbReference>
<proteinExistence type="predicted"/>
<keyword evidence="10" id="KW-1185">Reference proteome</keyword>
<dbReference type="GO" id="GO:0012505">
    <property type="term" value="C:endomembrane system"/>
    <property type="evidence" value="ECO:0007669"/>
    <property type="project" value="UniProtKB-SubCell"/>
</dbReference>
<feature type="transmembrane region" description="Helical" evidence="6">
    <location>
        <begin position="462"/>
        <end position="482"/>
    </location>
</feature>
<dbReference type="GO" id="GO:0042773">
    <property type="term" value="P:ATP synthesis coupled electron transport"/>
    <property type="evidence" value="ECO:0007669"/>
    <property type="project" value="InterPro"/>
</dbReference>
<dbReference type="PRINTS" id="PR01435">
    <property type="entry name" value="NPOXDRDTASE5"/>
</dbReference>
<dbReference type="PANTHER" id="PTHR42829:SF2">
    <property type="entry name" value="NADH-UBIQUINONE OXIDOREDUCTASE CHAIN 5"/>
    <property type="match status" value="1"/>
</dbReference>
<evidence type="ECO:0000259" key="7">
    <source>
        <dbReference type="Pfam" id="PF00361"/>
    </source>
</evidence>
<sequence length="663" mass="72452">MSSTDLTFPVLLLLALPFLAFGAIAGMGSFLRASVGWVAAAFTAAGLGLSLLLFLSPESVQMQYDWIRLGPYVLTLSLRVDSLAGIMLLLVHAVALLVQVYSIAYMHDDPNRSRYFAFLQLFIFSMLGILLSGSLLLMYIFWELVGLSSYLLIGFWHHKPRAVWAAKKAFILNRIGDAAFLTGILLLLHHTGTTDFTALPSALSVLSPGLLTAIGLCLFGGCVGKSAQFPLSAWLPDAMEGPTPVSALIHAATMVAAGIFLLARISFLLTPTAQVVIACIGTITMLHGAWLALRAWDIKRVLAYSTISQLGLMVVAVGLGSWQTAMFHLLTHAFFKAGLFLSAGSVIHALHPTETQTNFDPQNMRTMGGLRTVMPRTFWCFVICAAALSGLPLLSGFLSKDAIFLAAFASTASLGSVAYVFAALAILAAGLTAYYMTRQVWLIFFGKKRYSAASVHPHESPALMWIPMAILAVGTLFFWYSSNPFEAESGWLFRVLQYAPDVHSVWVPMVSVAVTVSGIGFAWQKATGTRNFLADAGEDESPNWRLLAQQIFNRLRLLAEHSEETQQHIFFLGPLQKIARACAYIENRGIDTLVNRLSRYMVVVAHVLSWADRYLTDGGVRAVSYSVRGAGAVVRQFQNGKIQSYFLVTFVSVLLLLLWVLVI</sequence>
<feature type="transmembrane region" description="Helical" evidence="6">
    <location>
        <begin position="373"/>
        <end position="398"/>
    </location>
</feature>
<evidence type="ECO:0000256" key="2">
    <source>
        <dbReference type="ARBA" id="ARBA00022692"/>
    </source>
</evidence>
<dbReference type="Proteomes" id="UP000295706">
    <property type="component" value="Unassembled WGS sequence"/>
</dbReference>
<dbReference type="OrthoDB" id="9807568at2"/>
<evidence type="ECO:0000256" key="1">
    <source>
        <dbReference type="ARBA" id="ARBA00004127"/>
    </source>
</evidence>
<gene>
    <name evidence="9" type="ORF">EZE20_01025</name>
</gene>
<dbReference type="EMBL" id="SMJU01000001">
    <property type="protein sequence ID" value="TDB68951.1"/>
    <property type="molecule type" value="Genomic_DNA"/>
</dbReference>
<evidence type="ECO:0000256" key="5">
    <source>
        <dbReference type="RuleBase" id="RU000320"/>
    </source>
</evidence>
<dbReference type="GO" id="GO:0016020">
    <property type="term" value="C:membrane"/>
    <property type="evidence" value="ECO:0007669"/>
    <property type="project" value="UniProtKB-SubCell"/>
</dbReference>